<evidence type="ECO:0000313" key="1">
    <source>
        <dbReference type="EMBL" id="GIY81922.1"/>
    </source>
</evidence>
<comment type="caution">
    <text evidence="1">The sequence shown here is derived from an EMBL/GenBank/DDBJ whole genome shotgun (WGS) entry which is preliminary data.</text>
</comment>
<dbReference type="EMBL" id="BPLR01016181">
    <property type="protein sequence ID" value="GIY81922.1"/>
    <property type="molecule type" value="Genomic_DNA"/>
</dbReference>
<protein>
    <submittedName>
        <fullName evidence="1">Uncharacterized protein</fullName>
    </submittedName>
</protein>
<organism evidence="1 2">
    <name type="scientific">Caerostris extrusa</name>
    <name type="common">Bark spider</name>
    <name type="synonym">Caerostris bankana</name>
    <dbReference type="NCBI Taxonomy" id="172846"/>
    <lineage>
        <taxon>Eukaryota</taxon>
        <taxon>Metazoa</taxon>
        <taxon>Ecdysozoa</taxon>
        <taxon>Arthropoda</taxon>
        <taxon>Chelicerata</taxon>
        <taxon>Arachnida</taxon>
        <taxon>Araneae</taxon>
        <taxon>Araneomorphae</taxon>
        <taxon>Entelegynae</taxon>
        <taxon>Araneoidea</taxon>
        <taxon>Araneidae</taxon>
        <taxon>Caerostris</taxon>
    </lineage>
</organism>
<gene>
    <name evidence="1" type="ORF">CEXT_269571</name>
</gene>
<dbReference type="Proteomes" id="UP001054945">
    <property type="component" value="Unassembled WGS sequence"/>
</dbReference>
<sequence length="75" mass="8190">MDNANQYLYHLVVTGNAAQSQHPPLSCWIATQNAQSLSGLRQFKSFADHLSDDCAYHDGTFPTKGFSHSTGGYPS</sequence>
<reference evidence="1 2" key="1">
    <citation type="submission" date="2021-06" db="EMBL/GenBank/DDBJ databases">
        <title>Caerostris extrusa draft genome.</title>
        <authorList>
            <person name="Kono N."/>
            <person name="Arakawa K."/>
        </authorList>
    </citation>
    <scope>NUCLEOTIDE SEQUENCE [LARGE SCALE GENOMIC DNA]</scope>
</reference>
<accession>A0AAV4WGP7</accession>
<keyword evidence="2" id="KW-1185">Reference proteome</keyword>
<evidence type="ECO:0000313" key="2">
    <source>
        <dbReference type="Proteomes" id="UP001054945"/>
    </source>
</evidence>
<proteinExistence type="predicted"/>
<name>A0AAV4WGP7_CAEEX</name>
<dbReference type="AlphaFoldDB" id="A0AAV4WGP7"/>